<gene>
    <name evidence="2" type="ORF">GIL414_LOCUS29763</name>
</gene>
<name>A0A8S2VG87_9BILA</name>
<dbReference type="AlphaFoldDB" id="A0A8S2VG87"/>
<comment type="caution">
    <text evidence="2">The sequence shown here is derived from an EMBL/GenBank/DDBJ whole genome shotgun (WGS) entry which is preliminary data.</text>
</comment>
<evidence type="ECO:0000313" key="3">
    <source>
        <dbReference type="Proteomes" id="UP000681720"/>
    </source>
</evidence>
<organism evidence="2 3">
    <name type="scientific">Rotaria magnacalcarata</name>
    <dbReference type="NCBI Taxonomy" id="392030"/>
    <lineage>
        <taxon>Eukaryota</taxon>
        <taxon>Metazoa</taxon>
        <taxon>Spiralia</taxon>
        <taxon>Gnathifera</taxon>
        <taxon>Rotifera</taxon>
        <taxon>Eurotatoria</taxon>
        <taxon>Bdelloidea</taxon>
        <taxon>Philodinida</taxon>
        <taxon>Philodinidae</taxon>
        <taxon>Rotaria</taxon>
    </lineage>
</organism>
<sequence>YASDDDDKNFLNDLFKLDYNDEFELSLRHMLVNLVAMVLLGGKESFLWTFMFEPLTLQNTFG</sequence>
<dbReference type="EMBL" id="CAJOBJ010055005">
    <property type="protein sequence ID" value="CAF4391759.1"/>
    <property type="molecule type" value="Genomic_DNA"/>
</dbReference>
<proteinExistence type="predicted"/>
<feature type="transmembrane region" description="Helical" evidence="1">
    <location>
        <begin position="25"/>
        <end position="42"/>
    </location>
</feature>
<evidence type="ECO:0000313" key="2">
    <source>
        <dbReference type="EMBL" id="CAF4391759.1"/>
    </source>
</evidence>
<dbReference type="Proteomes" id="UP000681720">
    <property type="component" value="Unassembled WGS sequence"/>
</dbReference>
<reference evidence="2" key="1">
    <citation type="submission" date="2021-02" db="EMBL/GenBank/DDBJ databases">
        <authorList>
            <person name="Nowell W R."/>
        </authorList>
    </citation>
    <scope>NUCLEOTIDE SEQUENCE</scope>
</reference>
<keyword evidence="1" id="KW-0472">Membrane</keyword>
<feature type="non-terminal residue" evidence="2">
    <location>
        <position position="1"/>
    </location>
</feature>
<keyword evidence="1" id="KW-1133">Transmembrane helix</keyword>
<evidence type="ECO:0000256" key="1">
    <source>
        <dbReference type="SAM" id="Phobius"/>
    </source>
</evidence>
<accession>A0A8S2VG87</accession>
<protein>
    <submittedName>
        <fullName evidence="2">Uncharacterized protein</fullName>
    </submittedName>
</protein>
<keyword evidence="1" id="KW-0812">Transmembrane</keyword>